<feature type="transmembrane region" description="Helical" evidence="9">
    <location>
        <begin position="46"/>
        <end position="64"/>
    </location>
</feature>
<keyword evidence="3 9" id="KW-0813">Transport</keyword>
<evidence type="ECO:0000256" key="4">
    <source>
        <dbReference type="ARBA" id="ARBA00022692"/>
    </source>
</evidence>
<evidence type="ECO:0000256" key="7">
    <source>
        <dbReference type="ARBA" id="ARBA00023010"/>
    </source>
</evidence>
<protein>
    <recommendedName>
        <fullName evidence="9">Protein-export membrane protein SecG</fullName>
    </recommendedName>
</protein>
<dbReference type="EMBL" id="PFAF01000008">
    <property type="protein sequence ID" value="PIR99233.1"/>
    <property type="molecule type" value="Genomic_DNA"/>
</dbReference>
<keyword evidence="9" id="KW-1003">Cell membrane</keyword>
<evidence type="ECO:0000256" key="5">
    <source>
        <dbReference type="ARBA" id="ARBA00022927"/>
    </source>
</evidence>
<keyword evidence="8 9" id="KW-0472">Membrane</keyword>
<gene>
    <name evidence="10" type="primary">secG</name>
    <name evidence="10" type="ORF">COT87_00665</name>
</gene>
<keyword evidence="4 9" id="KW-0812">Transmembrane</keyword>
<name>A0A2H0VJI2_9BACT</name>
<dbReference type="AlphaFoldDB" id="A0A2H0VJI2"/>
<evidence type="ECO:0000313" key="10">
    <source>
        <dbReference type="EMBL" id="PIR99233.1"/>
    </source>
</evidence>
<keyword evidence="7 9" id="KW-0811">Translocation</keyword>
<reference evidence="11" key="1">
    <citation type="submission" date="2017-09" db="EMBL/GenBank/DDBJ databases">
        <title>Depth-based differentiation of microbial function through sediment-hosted aquifers and enrichment of novel symbionts in the deep terrestrial subsurface.</title>
        <authorList>
            <person name="Probst A.J."/>
            <person name="Ladd B."/>
            <person name="Jarett J.K."/>
            <person name="Geller-Mcgrath D.E."/>
            <person name="Sieber C.M.K."/>
            <person name="Emerson J.B."/>
            <person name="Anantharaman K."/>
            <person name="Thomas B.C."/>
            <person name="Malmstrom R."/>
            <person name="Stieglmeier M."/>
            <person name="Klingl A."/>
            <person name="Woyke T."/>
            <person name="Ryan C.M."/>
            <person name="Banfield J.F."/>
        </authorList>
    </citation>
    <scope>NUCLEOTIDE SEQUENCE [LARGE SCALE GENOMIC DNA]</scope>
</reference>
<dbReference type="InterPro" id="IPR004692">
    <property type="entry name" value="SecG"/>
</dbReference>
<dbReference type="GO" id="GO:0005886">
    <property type="term" value="C:plasma membrane"/>
    <property type="evidence" value="ECO:0007669"/>
    <property type="project" value="UniProtKB-SubCell"/>
</dbReference>
<organism evidence="10 11">
    <name type="scientific">Candidatus Collierbacteria bacterium CG10_big_fil_rev_8_21_14_0_10_44_9</name>
    <dbReference type="NCBI Taxonomy" id="1974535"/>
    <lineage>
        <taxon>Bacteria</taxon>
        <taxon>Candidatus Collieribacteriota</taxon>
    </lineage>
</organism>
<comment type="similarity">
    <text evidence="2 9">Belongs to the SecG family.</text>
</comment>
<proteinExistence type="inferred from homology"/>
<dbReference type="GO" id="GO:0009306">
    <property type="term" value="P:protein secretion"/>
    <property type="evidence" value="ECO:0007669"/>
    <property type="project" value="UniProtKB-UniRule"/>
</dbReference>
<evidence type="ECO:0000256" key="8">
    <source>
        <dbReference type="ARBA" id="ARBA00023136"/>
    </source>
</evidence>
<evidence type="ECO:0000256" key="3">
    <source>
        <dbReference type="ARBA" id="ARBA00022448"/>
    </source>
</evidence>
<dbReference type="GO" id="GO:0015450">
    <property type="term" value="F:protein-transporting ATPase activity"/>
    <property type="evidence" value="ECO:0007669"/>
    <property type="project" value="UniProtKB-UniRule"/>
</dbReference>
<sequence length="67" mass="7112">MYTLIAQIVISILLIVLVVIQAKGTGVSGVFGGSTNYHAKRGVEKTLFYTTIIVSIVFVALAITNAI</sequence>
<evidence type="ECO:0000313" key="11">
    <source>
        <dbReference type="Proteomes" id="UP000230796"/>
    </source>
</evidence>
<evidence type="ECO:0000256" key="1">
    <source>
        <dbReference type="ARBA" id="ARBA00004141"/>
    </source>
</evidence>
<dbReference type="Proteomes" id="UP000230796">
    <property type="component" value="Unassembled WGS sequence"/>
</dbReference>
<evidence type="ECO:0000256" key="6">
    <source>
        <dbReference type="ARBA" id="ARBA00022989"/>
    </source>
</evidence>
<evidence type="ECO:0000256" key="9">
    <source>
        <dbReference type="RuleBase" id="RU365087"/>
    </source>
</evidence>
<dbReference type="Pfam" id="PF03840">
    <property type="entry name" value="SecG"/>
    <property type="match status" value="1"/>
</dbReference>
<accession>A0A2H0VJI2</accession>
<keyword evidence="5 9" id="KW-0653">Protein transport</keyword>
<comment type="subcellular location">
    <subcellularLocation>
        <location evidence="9">Cell membrane</location>
        <topology evidence="9">Multi-pass membrane protein</topology>
    </subcellularLocation>
    <subcellularLocation>
        <location evidence="1">Membrane</location>
        <topology evidence="1">Multi-pass membrane protein</topology>
    </subcellularLocation>
</comment>
<comment type="caution">
    <text evidence="9">Lacks conserved residue(s) required for the propagation of feature annotation.</text>
</comment>
<comment type="function">
    <text evidence="9">Involved in protein export. Participates in an early event of protein translocation.</text>
</comment>
<keyword evidence="6 9" id="KW-1133">Transmembrane helix</keyword>
<dbReference type="NCBIfam" id="TIGR00810">
    <property type="entry name" value="secG"/>
    <property type="match status" value="1"/>
</dbReference>
<comment type="caution">
    <text evidence="10">The sequence shown here is derived from an EMBL/GenBank/DDBJ whole genome shotgun (WGS) entry which is preliminary data.</text>
</comment>
<evidence type="ECO:0000256" key="2">
    <source>
        <dbReference type="ARBA" id="ARBA00008445"/>
    </source>
</evidence>